<comment type="caution">
    <text evidence="3">The sequence shown here is derived from an EMBL/GenBank/DDBJ whole genome shotgun (WGS) entry which is preliminary data.</text>
</comment>
<evidence type="ECO:0000313" key="4">
    <source>
        <dbReference type="Proteomes" id="UP001151760"/>
    </source>
</evidence>
<feature type="domain" description="Helitron helicase-like" evidence="2">
    <location>
        <begin position="198"/>
        <end position="355"/>
    </location>
</feature>
<dbReference type="GO" id="GO:0004386">
    <property type="term" value="F:helicase activity"/>
    <property type="evidence" value="ECO:0007669"/>
    <property type="project" value="UniProtKB-KW"/>
</dbReference>
<keyword evidence="4" id="KW-1185">Reference proteome</keyword>
<dbReference type="EMBL" id="BQNB010017808">
    <property type="protein sequence ID" value="GJT67445.1"/>
    <property type="molecule type" value="Genomic_DNA"/>
</dbReference>
<dbReference type="Proteomes" id="UP001151760">
    <property type="component" value="Unassembled WGS sequence"/>
</dbReference>
<accession>A0ABQ5FVQ4</accession>
<dbReference type="InterPro" id="IPR025476">
    <property type="entry name" value="Helitron_helicase-like"/>
</dbReference>
<reference evidence="3" key="1">
    <citation type="journal article" date="2022" name="Int. J. Mol. Sci.">
        <title>Draft Genome of Tanacetum Coccineum: Genomic Comparison of Closely Related Tanacetum-Family Plants.</title>
        <authorList>
            <person name="Yamashiro T."/>
            <person name="Shiraishi A."/>
            <person name="Nakayama K."/>
            <person name="Satake H."/>
        </authorList>
    </citation>
    <scope>NUCLEOTIDE SEQUENCE</scope>
</reference>
<feature type="compositionally biased region" description="Basic and acidic residues" evidence="1">
    <location>
        <begin position="419"/>
        <end position="436"/>
    </location>
</feature>
<evidence type="ECO:0000313" key="3">
    <source>
        <dbReference type="EMBL" id="GJT67445.1"/>
    </source>
</evidence>
<keyword evidence="3" id="KW-0347">Helicase</keyword>
<keyword evidence="3" id="KW-0067">ATP-binding</keyword>
<protein>
    <submittedName>
        <fullName evidence="3">DNA helicase</fullName>
    </submittedName>
</protein>
<feature type="region of interest" description="Disordered" evidence="1">
    <location>
        <begin position="419"/>
        <end position="470"/>
    </location>
</feature>
<dbReference type="PANTHER" id="PTHR45786:SF74">
    <property type="entry name" value="ATP-DEPENDENT DNA HELICASE"/>
    <property type="match status" value="1"/>
</dbReference>
<dbReference type="Pfam" id="PF14214">
    <property type="entry name" value="Helitron_like_N"/>
    <property type="match status" value="1"/>
</dbReference>
<dbReference type="PANTHER" id="PTHR45786">
    <property type="entry name" value="DNA BINDING PROTEIN-LIKE"/>
    <property type="match status" value="1"/>
</dbReference>
<keyword evidence="3" id="KW-0378">Hydrolase</keyword>
<organism evidence="3 4">
    <name type="scientific">Tanacetum coccineum</name>
    <dbReference type="NCBI Taxonomy" id="301880"/>
    <lineage>
        <taxon>Eukaryota</taxon>
        <taxon>Viridiplantae</taxon>
        <taxon>Streptophyta</taxon>
        <taxon>Embryophyta</taxon>
        <taxon>Tracheophyta</taxon>
        <taxon>Spermatophyta</taxon>
        <taxon>Magnoliopsida</taxon>
        <taxon>eudicotyledons</taxon>
        <taxon>Gunneridae</taxon>
        <taxon>Pentapetalae</taxon>
        <taxon>asterids</taxon>
        <taxon>campanulids</taxon>
        <taxon>Asterales</taxon>
        <taxon>Asteraceae</taxon>
        <taxon>Asteroideae</taxon>
        <taxon>Anthemideae</taxon>
        <taxon>Anthemidinae</taxon>
        <taxon>Tanacetum</taxon>
    </lineage>
</organism>
<keyword evidence="3" id="KW-0547">Nucleotide-binding</keyword>
<feature type="compositionally biased region" description="Basic and acidic residues" evidence="1">
    <location>
        <begin position="454"/>
        <end position="470"/>
    </location>
</feature>
<evidence type="ECO:0000256" key="1">
    <source>
        <dbReference type="SAM" id="MobiDB-lite"/>
    </source>
</evidence>
<gene>
    <name evidence="3" type="ORF">Tco_1018925</name>
</gene>
<reference evidence="3" key="2">
    <citation type="submission" date="2022-01" db="EMBL/GenBank/DDBJ databases">
        <authorList>
            <person name="Yamashiro T."/>
            <person name="Shiraishi A."/>
            <person name="Satake H."/>
            <person name="Nakayama K."/>
        </authorList>
    </citation>
    <scope>NUCLEOTIDE SEQUENCE</scope>
</reference>
<proteinExistence type="predicted"/>
<evidence type="ECO:0000259" key="2">
    <source>
        <dbReference type="Pfam" id="PF14214"/>
    </source>
</evidence>
<sequence>MFSMTSFSAKVDDSVNKGRGPYVFKVSGQIYHWIWSFCPKEGHDPRFLQLYIYDTQDEVANRMQNFGGRHQHTLNPHIVEGLVRVLDENNRLVRLFRTARDRCSAGDIPRMKIRLYSKGGIRGYELPSSDLLGGIVFKDDPKSRTDFDVIIQLRGGPPQRVNKEHQSYMSLQYPLLFVFGQPGFYPEMVLKPKDGSCQVFCAIEQYRLDWVRKNQKELRSDYLLGLYDAVSRGDREGIQAGSMVMLPRTFTGGPRYMYSHYLDALAICRSLGNPQYFITFTCNVKWPEIKRYMARHPGLTPSDIADIVCRVFEQKVNDFIRFLKLEKPFGYMTTCTVLYTIEFRKRGLPHCHTLLWVSSRSKITDARQIDNYISVEISDPAYDPTRYKVVTELMMHGPCGVANPGATCTENGVCNKNFPKNEPHRPFEPHPTREDSSAVGTPKEPKAPTAKRSLNKDLSLEAKKRTLERL</sequence>
<name>A0ABQ5FVQ4_9ASTR</name>